<evidence type="ECO:0000313" key="2">
    <source>
        <dbReference type="Proteomes" id="UP000654913"/>
    </source>
</evidence>
<keyword evidence="2" id="KW-1185">Reference proteome</keyword>
<dbReference type="RefSeq" id="XP_041557468.1">
    <property type="nucleotide sequence ID" value="XM_041704933.1"/>
</dbReference>
<dbReference type="EMBL" id="AP024446">
    <property type="protein sequence ID" value="BCS25274.1"/>
    <property type="molecule type" value="Genomic_DNA"/>
</dbReference>
<dbReference type="KEGG" id="apuu:APUU_41718S"/>
<name>A0A7R7XR67_9EURO</name>
<evidence type="ECO:0000313" key="1">
    <source>
        <dbReference type="EMBL" id="BCS25274.1"/>
    </source>
</evidence>
<organism evidence="1 2">
    <name type="scientific">Aspergillus puulaauensis</name>
    <dbReference type="NCBI Taxonomy" id="1220207"/>
    <lineage>
        <taxon>Eukaryota</taxon>
        <taxon>Fungi</taxon>
        <taxon>Dikarya</taxon>
        <taxon>Ascomycota</taxon>
        <taxon>Pezizomycotina</taxon>
        <taxon>Eurotiomycetes</taxon>
        <taxon>Eurotiomycetidae</taxon>
        <taxon>Eurotiales</taxon>
        <taxon>Aspergillaceae</taxon>
        <taxon>Aspergillus</taxon>
    </lineage>
</organism>
<reference evidence="1" key="1">
    <citation type="submission" date="2021-01" db="EMBL/GenBank/DDBJ databases">
        <authorList>
            <consortium name="Aspergillus puulaauensis MK2 genome sequencing consortium"/>
            <person name="Kazuki M."/>
            <person name="Futagami T."/>
        </authorList>
    </citation>
    <scope>NUCLEOTIDE SEQUENCE</scope>
    <source>
        <strain evidence="1">MK2</strain>
    </source>
</reference>
<dbReference type="Proteomes" id="UP000654913">
    <property type="component" value="Chromosome 4"/>
</dbReference>
<dbReference type="AlphaFoldDB" id="A0A7R7XR67"/>
<protein>
    <submittedName>
        <fullName evidence="1">Uncharacterized protein</fullName>
    </submittedName>
</protein>
<dbReference type="OrthoDB" id="408743at2759"/>
<sequence>MMGLIGDIKVPAVHYTSQAGGSTIIFDSVEIPGSRIVHGNVFPLTLVLTKEDSSNPTVDEAATAIRDLSERGITTELLNKHCALLLRGPRDRSANIFSCLIHTAEEGRGHVPYK</sequence>
<reference evidence="1" key="2">
    <citation type="submission" date="2021-02" db="EMBL/GenBank/DDBJ databases">
        <title>Aspergillus puulaauensis MK2 genome sequence.</title>
        <authorList>
            <person name="Futagami T."/>
            <person name="Mori K."/>
            <person name="Kadooka C."/>
            <person name="Tanaka T."/>
        </authorList>
    </citation>
    <scope>NUCLEOTIDE SEQUENCE</scope>
    <source>
        <strain evidence="1">MK2</strain>
    </source>
</reference>
<accession>A0A7R7XR67</accession>
<dbReference type="GeneID" id="64975279"/>
<gene>
    <name evidence="1" type="ORF">APUU_41718S</name>
</gene>
<proteinExistence type="predicted"/>